<accession>A0AAD1X1F7</accession>
<dbReference type="EMBL" id="CAMPGE010000791">
    <property type="protein sequence ID" value="CAI2359548.1"/>
    <property type="molecule type" value="Genomic_DNA"/>
</dbReference>
<evidence type="ECO:0000313" key="2">
    <source>
        <dbReference type="Proteomes" id="UP001295684"/>
    </source>
</evidence>
<reference evidence="1" key="1">
    <citation type="submission" date="2023-07" db="EMBL/GenBank/DDBJ databases">
        <authorList>
            <consortium name="AG Swart"/>
            <person name="Singh M."/>
            <person name="Singh A."/>
            <person name="Seah K."/>
            <person name="Emmerich C."/>
        </authorList>
    </citation>
    <scope>NUCLEOTIDE SEQUENCE</scope>
    <source>
        <strain evidence="1">DP1</strain>
    </source>
</reference>
<evidence type="ECO:0000313" key="1">
    <source>
        <dbReference type="EMBL" id="CAI2359548.1"/>
    </source>
</evidence>
<keyword evidence="2" id="KW-1185">Reference proteome</keyword>
<dbReference type="Proteomes" id="UP001295684">
    <property type="component" value="Unassembled WGS sequence"/>
</dbReference>
<name>A0AAD1X1F7_EUPCR</name>
<organism evidence="1 2">
    <name type="scientific">Euplotes crassus</name>
    <dbReference type="NCBI Taxonomy" id="5936"/>
    <lineage>
        <taxon>Eukaryota</taxon>
        <taxon>Sar</taxon>
        <taxon>Alveolata</taxon>
        <taxon>Ciliophora</taxon>
        <taxon>Intramacronucleata</taxon>
        <taxon>Spirotrichea</taxon>
        <taxon>Hypotrichia</taxon>
        <taxon>Euplotida</taxon>
        <taxon>Euplotidae</taxon>
        <taxon>Moneuplotes</taxon>
    </lineage>
</organism>
<gene>
    <name evidence="1" type="ORF">ECRASSUSDP1_LOCUS839</name>
</gene>
<protein>
    <submittedName>
        <fullName evidence="1">Uncharacterized protein</fullName>
    </submittedName>
</protein>
<proteinExistence type="predicted"/>
<comment type="caution">
    <text evidence="1">The sequence shown here is derived from an EMBL/GenBank/DDBJ whole genome shotgun (WGS) entry which is preliminary data.</text>
</comment>
<dbReference type="AlphaFoldDB" id="A0AAD1X1F7"/>
<sequence>MVHVVSSIILWINAFNFKTSTFIYSCFILEGFSASERWVFRVVQTVIGYLVHKICLSFNFTKPAIM</sequence>